<dbReference type="EMBL" id="JARYZI010000004">
    <property type="protein sequence ID" value="MDH8677982.1"/>
    <property type="molecule type" value="Genomic_DNA"/>
</dbReference>
<dbReference type="Pfam" id="PF10672">
    <property type="entry name" value="Methyltrans_SAM"/>
    <property type="match status" value="1"/>
</dbReference>
<dbReference type="Gene3D" id="3.40.50.150">
    <property type="entry name" value="Vaccinia Virus protein VP39"/>
    <property type="match status" value="1"/>
</dbReference>
<dbReference type="InterPro" id="IPR015947">
    <property type="entry name" value="PUA-like_sf"/>
</dbReference>
<organism evidence="6 7">
    <name type="scientific">Fusibacter bizertensis</name>
    <dbReference type="NCBI Taxonomy" id="1488331"/>
    <lineage>
        <taxon>Bacteria</taxon>
        <taxon>Bacillati</taxon>
        <taxon>Bacillota</taxon>
        <taxon>Clostridia</taxon>
        <taxon>Eubacteriales</taxon>
        <taxon>Eubacteriales Family XII. Incertae Sedis</taxon>
        <taxon>Fusibacter</taxon>
    </lineage>
</organism>
<dbReference type="Gene3D" id="2.30.130.10">
    <property type="entry name" value="PUA domain"/>
    <property type="match status" value="1"/>
</dbReference>
<keyword evidence="3" id="KW-0949">S-adenosyl-L-methionine</keyword>
<feature type="domain" description="S-adenosylmethionine-dependent methyltransferase" evidence="4">
    <location>
        <begin position="185"/>
        <end position="350"/>
    </location>
</feature>
<feature type="domain" description="RlmI-like PUA" evidence="5">
    <location>
        <begin position="4"/>
        <end position="71"/>
    </location>
</feature>
<dbReference type="InterPro" id="IPR029063">
    <property type="entry name" value="SAM-dependent_MTases_sf"/>
</dbReference>
<dbReference type="Proteomes" id="UP001158045">
    <property type="component" value="Unassembled WGS sequence"/>
</dbReference>
<dbReference type="Pfam" id="PF17785">
    <property type="entry name" value="PUA_3"/>
    <property type="match status" value="1"/>
</dbReference>
<dbReference type="SUPFAM" id="SSF88697">
    <property type="entry name" value="PUA domain-like"/>
    <property type="match status" value="1"/>
</dbReference>
<dbReference type="PROSITE" id="PS50890">
    <property type="entry name" value="PUA"/>
    <property type="match status" value="1"/>
</dbReference>
<dbReference type="Gene3D" id="3.30.750.80">
    <property type="entry name" value="RNA methyltransferase domain (HRMD) like"/>
    <property type="match status" value="1"/>
</dbReference>
<evidence type="ECO:0000259" key="4">
    <source>
        <dbReference type="Pfam" id="PF10672"/>
    </source>
</evidence>
<dbReference type="SUPFAM" id="SSF53335">
    <property type="entry name" value="S-adenosyl-L-methionine-dependent methyltransferases"/>
    <property type="match status" value="1"/>
</dbReference>
<evidence type="ECO:0000259" key="5">
    <source>
        <dbReference type="Pfam" id="PF17785"/>
    </source>
</evidence>
<dbReference type="PANTHER" id="PTHR43042">
    <property type="entry name" value="SAM-DEPENDENT METHYLTRANSFERASE"/>
    <property type="match status" value="1"/>
</dbReference>
<evidence type="ECO:0000256" key="3">
    <source>
        <dbReference type="ARBA" id="ARBA00022691"/>
    </source>
</evidence>
<dbReference type="InterPro" id="IPR041532">
    <property type="entry name" value="RlmI-like_PUA"/>
</dbReference>
<protein>
    <submittedName>
        <fullName evidence="6">Class I SAM-dependent rRNA methyltransferase</fullName>
        <ecNumber evidence="6">2.1.1.-</ecNumber>
    </submittedName>
</protein>
<evidence type="ECO:0000256" key="1">
    <source>
        <dbReference type="ARBA" id="ARBA00022603"/>
    </source>
</evidence>
<proteinExistence type="predicted"/>
<dbReference type="EC" id="2.1.1.-" evidence="6"/>
<evidence type="ECO:0000313" key="7">
    <source>
        <dbReference type="Proteomes" id="UP001158045"/>
    </source>
</evidence>
<dbReference type="GO" id="GO:0032259">
    <property type="term" value="P:methylation"/>
    <property type="evidence" value="ECO:0007669"/>
    <property type="project" value="UniProtKB-KW"/>
</dbReference>
<dbReference type="GO" id="GO:0008168">
    <property type="term" value="F:methyltransferase activity"/>
    <property type="evidence" value="ECO:0007669"/>
    <property type="project" value="UniProtKB-KW"/>
</dbReference>
<keyword evidence="1 6" id="KW-0489">Methyltransferase</keyword>
<comment type="caution">
    <text evidence="6">The sequence shown here is derived from an EMBL/GenBank/DDBJ whole genome shotgun (WGS) entry which is preliminary data.</text>
</comment>
<dbReference type="CDD" id="cd11572">
    <property type="entry name" value="RlmI_M_like"/>
    <property type="match status" value="1"/>
</dbReference>
<dbReference type="PANTHER" id="PTHR43042:SF3">
    <property type="entry name" value="RIBOSOMAL RNA LARGE SUBUNIT METHYLTRANSFERASE YWBD-RELATED"/>
    <property type="match status" value="1"/>
</dbReference>
<sequence length="398" mass="45622">MYEIKLHEKHVEKFKKQYPLIFKEGIIGYQLLEAENLAEGSLLKLVDERGKYVATGYLGHQNKGLGWVLSRNEKEKIDLVFFQRKIYQSIEKRLGLYNNPKTNAFRVFNGEGDGIGGLTIDFYNGYYLINWYSEGIYHYKPLIVEALKKSVEFDGIYEKLRFENAVSEHEDGFITGKEAEFPLVVKENGVNLSVFFNEGAMVGVFLDQREVRKSIRNNYSRGKTVLNTFSYTGAFSVFAAIGGAKSVTSVDLANRSLEHTQTNFKLNQLPLEPHHILVEDVFHYFKFAHKKGLFFDLVILDPPSYAKSKDFTFSAEKDYPELLADAIRITKKGGIIIASNNSSTISLDKFKQLIGRGFNAAGERFEIIETHQLPKDFRSHHLYEESNYLKVVFLRVVK</sequence>
<keyword evidence="2 6" id="KW-0808">Transferase</keyword>
<keyword evidence="7" id="KW-1185">Reference proteome</keyword>
<evidence type="ECO:0000313" key="6">
    <source>
        <dbReference type="EMBL" id="MDH8677982.1"/>
    </source>
</evidence>
<dbReference type="CDD" id="cd02440">
    <property type="entry name" value="AdoMet_MTases"/>
    <property type="match status" value="1"/>
</dbReference>
<evidence type="ECO:0000256" key="2">
    <source>
        <dbReference type="ARBA" id="ARBA00022679"/>
    </source>
</evidence>
<name>A0ABT6NC47_9FIRM</name>
<dbReference type="InterPro" id="IPR036974">
    <property type="entry name" value="PUA_sf"/>
</dbReference>
<accession>A0ABT6NC47</accession>
<reference evidence="6 7" key="1">
    <citation type="submission" date="2023-04" db="EMBL/GenBank/DDBJ databases">
        <title>Fusibacter bizertensis strain WBS, isolated from littoral bottom sediments of the Arctic seas - biochemical and genomic analysis.</title>
        <authorList>
            <person name="Brioukhanov A.L."/>
        </authorList>
    </citation>
    <scope>NUCLEOTIDE SEQUENCE [LARGE SCALE GENOMIC DNA]</scope>
    <source>
        <strain evidence="6 7">WBS</strain>
    </source>
</reference>
<dbReference type="RefSeq" id="WP_281093812.1">
    <property type="nucleotide sequence ID" value="NZ_JARYZI010000004.1"/>
</dbReference>
<dbReference type="InterPro" id="IPR019614">
    <property type="entry name" value="SAM-dep_methyl-trfase"/>
</dbReference>
<gene>
    <name evidence="6" type="ORF">QE109_07470</name>
</gene>